<keyword evidence="8" id="KW-0653">Protein transport</keyword>
<evidence type="ECO:0000256" key="3">
    <source>
        <dbReference type="ARBA" id="ARBA00022692"/>
    </source>
</evidence>
<dbReference type="GO" id="GO:0045039">
    <property type="term" value="P:protein insertion into mitochondrial inner membrane"/>
    <property type="evidence" value="ECO:0007669"/>
    <property type="project" value="UniProtKB-UniRule"/>
</dbReference>
<keyword evidence="3 8" id="KW-0812">Transmembrane</keyword>
<evidence type="ECO:0000256" key="1">
    <source>
        <dbReference type="ARBA" id="ARBA00004448"/>
    </source>
</evidence>
<proteinExistence type="inferred from homology"/>
<dbReference type="RefSeq" id="XP_005702624.1">
    <property type="nucleotide sequence ID" value="XM_005702567.1"/>
</dbReference>
<evidence type="ECO:0000256" key="7">
    <source>
        <dbReference type="ARBA" id="ARBA00023136"/>
    </source>
</evidence>
<keyword evidence="8" id="KW-0813">Transport</keyword>
<comment type="function">
    <text evidence="8">Essential core component of the TIM22 complex, a complex that mediates the import and insertion of multi-pass transmembrane proteins into the mitochondrial inner membrane. In the TIM22 complex, it constitutes the voltage-activated and signal-gated channel. Forms a twin-pore translocase that uses the membrane potential as external driving force in 2 voltage-dependent steps.</text>
</comment>
<accession>M2XRN2</accession>
<keyword evidence="5 8" id="KW-1133">Transmembrane helix</keyword>
<dbReference type="GO" id="GO:0042721">
    <property type="term" value="C:TIM22 mitochondrial import inner membrane insertion complex"/>
    <property type="evidence" value="ECO:0007669"/>
    <property type="project" value="UniProtKB-UniRule"/>
</dbReference>
<dbReference type="InterPro" id="IPR039175">
    <property type="entry name" value="TIM22"/>
</dbReference>
<dbReference type="Pfam" id="PF02466">
    <property type="entry name" value="Tim17"/>
    <property type="match status" value="1"/>
</dbReference>
<comment type="caution">
    <text evidence="8">Lacks conserved residue(s) required for the propagation of feature annotation.</text>
</comment>
<dbReference type="Proteomes" id="UP000030680">
    <property type="component" value="Unassembled WGS sequence"/>
</dbReference>
<comment type="subcellular location">
    <subcellularLocation>
        <location evidence="1 8">Mitochondrion inner membrane</location>
        <topology evidence="1 8">Multi-pass membrane protein</topology>
    </subcellularLocation>
</comment>
<reference evidence="10" key="1">
    <citation type="journal article" date="2013" name="Science">
        <title>Gene transfer from bacteria and archaea facilitated evolution of an extremophilic eukaryote.</title>
        <authorList>
            <person name="Schonknecht G."/>
            <person name="Chen W.H."/>
            <person name="Ternes C.M."/>
            <person name="Barbier G.G."/>
            <person name="Shrestha R.P."/>
            <person name="Stanke M."/>
            <person name="Brautigam A."/>
            <person name="Baker B.J."/>
            <person name="Banfield J.F."/>
            <person name="Garavito R.M."/>
            <person name="Carr K."/>
            <person name="Wilkerson C."/>
            <person name="Rensing S.A."/>
            <person name="Gagneul D."/>
            <person name="Dickenson N.E."/>
            <person name="Oesterhelt C."/>
            <person name="Lercher M.J."/>
            <person name="Weber A.P."/>
        </authorList>
    </citation>
    <scope>NUCLEOTIDE SEQUENCE [LARGE SCALE GENOMIC DNA]</scope>
    <source>
        <strain evidence="10">074W</strain>
    </source>
</reference>
<dbReference type="AlphaFoldDB" id="M2XRN2"/>
<evidence type="ECO:0000256" key="5">
    <source>
        <dbReference type="ARBA" id="ARBA00022989"/>
    </source>
</evidence>
<organism evidence="9 10">
    <name type="scientific">Galdieria sulphuraria</name>
    <name type="common">Red alga</name>
    <dbReference type="NCBI Taxonomy" id="130081"/>
    <lineage>
        <taxon>Eukaryota</taxon>
        <taxon>Rhodophyta</taxon>
        <taxon>Bangiophyceae</taxon>
        <taxon>Galdieriales</taxon>
        <taxon>Galdieriaceae</taxon>
        <taxon>Galdieria</taxon>
    </lineage>
</organism>
<feature type="transmembrane region" description="Helical" evidence="8">
    <location>
        <begin position="38"/>
        <end position="58"/>
    </location>
</feature>
<evidence type="ECO:0000256" key="6">
    <source>
        <dbReference type="ARBA" id="ARBA00023128"/>
    </source>
</evidence>
<dbReference type="PANTHER" id="PTHR14110">
    <property type="entry name" value="MITOCHONDRIAL IMPORT INNER MEMBRANE TRANSLOCASE SUBUNIT TIM22"/>
    <property type="match status" value="1"/>
</dbReference>
<dbReference type="EMBL" id="KB454610">
    <property type="protein sequence ID" value="EME26104.1"/>
    <property type="molecule type" value="Genomic_DNA"/>
</dbReference>
<keyword evidence="7 8" id="KW-0472">Membrane</keyword>
<keyword evidence="8" id="KW-0811">Translocation</keyword>
<evidence type="ECO:0000313" key="10">
    <source>
        <dbReference type="Proteomes" id="UP000030680"/>
    </source>
</evidence>
<evidence type="ECO:0000313" key="9">
    <source>
        <dbReference type="EMBL" id="EME26104.1"/>
    </source>
</evidence>
<dbReference type="OrthoDB" id="75343at2759"/>
<sequence>MHQSSSNHHSMVTSGMATRTKEEIIIEKAMESCLFKSMMSGVAGGLFGSLMGLVFGGYSGAVDTAVETQGTAKQKLLAGGRVAKNACVRQAKTFALWGTVYSGTECAIEKYRAKHDLWNSLVAGCITGGVLTSQPKIPMGAKARATQMSVGCGGVAMFSLALDYFLEHRE</sequence>
<dbReference type="GeneID" id="17085092"/>
<protein>
    <recommendedName>
        <fullName evidence="8">Mitochondrial import inner membrane translocase subunit TIM22</fullName>
    </recommendedName>
</protein>
<dbReference type="STRING" id="130081.M2XRN2"/>
<dbReference type="GO" id="GO:0030943">
    <property type="term" value="F:mitochondrion targeting sequence binding"/>
    <property type="evidence" value="ECO:0007669"/>
    <property type="project" value="TreeGrafter"/>
</dbReference>
<keyword evidence="6 8" id="KW-0496">Mitochondrion</keyword>
<gene>
    <name evidence="9" type="ORF">Gasu_62480</name>
</gene>
<evidence type="ECO:0000256" key="8">
    <source>
        <dbReference type="RuleBase" id="RU367038"/>
    </source>
</evidence>
<dbReference type="PANTHER" id="PTHR14110:SF0">
    <property type="entry name" value="MITOCHONDRIAL IMPORT INNER MEMBRANE TRANSLOCASE SUBUNIT TIM22"/>
    <property type="match status" value="1"/>
</dbReference>
<dbReference type="KEGG" id="gsl:Gasu_62480"/>
<dbReference type="GO" id="GO:0008320">
    <property type="term" value="F:protein transmembrane transporter activity"/>
    <property type="evidence" value="ECO:0007669"/>
    <property type="project" value="UniProtKB-UniRule"/>
</dbReference>
<keyword evidence="4 8" id="KW-0999">Mitochondrion inner membrane</keyword>
<evidence type="ECO:0000256" key="2">
    <source>
        <dbReference type="ARBA" id="ARBA00008444"/>
    </source>
</evidence>
<comment type="similarity">
    <text evidence="2 8">Belongs to the Tim17/Tim22/Tim23 family.</text>
</comment>
<evidence type="ECO:0000256" key="4">
    <source>
        <dbReference type="ARBA" id="ARBA00022792"/>
    </source>
</evidence>
<dbReference type="Gramene" id="EME26104">
    <property type="protein sequence ID" value="EME26104"/>
    <property type="gene ID" value="Gasu_62480"/>
</dbReference>
<keyword evidence="10" id="KW-1185">Reference proteome</keyword>
<dbReference type="eggNOG" id="KOG3225">
    <property type="taxonomic scope" value="Eukaryota"/>
</dbReference>
<name>M2XRN2_GALSU</name>
<dbReference type="OMA" id="VNPNMAD"/>
<comment type="subunit">
    <text evidence="8">Component of the TIM22 complex.</text>
</comment>